<dbReference type="InterPro" id="IPR007645">
    <property type="entry name" value="RNA_pol_Rpb2_3"/>
</dbReference>
<organism evidence="12">
    <name type="scientific">Ophirina amphinema</name>
    <dbReference type="NCBI Taxonomy" id="2108040"/>
    <lineage>
        <taxon>Eukaryota</taxon>
        <taxon>Discoba</taxon>
        <taxon>Jakobida</taxon>
        <taxon>Ophirinina</taxon>
        <taxon>Ophirinidae</taxon>
        <taxon>Ophirina</taxon>
    </lineage>
</organism>
<sequence length="1262" mass="143509">MPANPLASSYLRIEDKNINFEYNHPSLLEIQCNSLEFFFQRSVARRDRKSQGLHRLLDVWVNQLSSTLNAKLSYVCYFFNEHELVLSPVECKHRGQTYGVSLAIVVRYYSGKRSSFLYKRFDMGVIPLPTLKGTFIVDGVERSLITEYYRTPGFYLEKDESGSQLVGKLLFSEWPKVEVKFDLHYRIFKLSHLGQDIIGLGNILSAFYGSSLLVSLFEELARDWRPMNSLNFFNLKKLRFASNTSNASSLSFNVSNYKYFDVFKRQISHSDYRGILSLGFDSLQSSFLGLYFDDKSNMTNIPCVYSKELIYLFSLSMPESATDQNQSINYFNKLIGPLFSTSHVNFFKSLSSSSFDISETGRLVSYTNYPYTRRRMSGINSHLEEVFTGDINQYLKALFLHSAIGLGRLGGSHVISNKTFRTAGMIYKRFFSKSLLEGSLALENRSLLRKNKDSLNLFFYKVREYLHSNIRSMFCRTSISQLLDEQNVLSGLSHARRSSVLGLDGLTHDSVGISDREIHSSYYGKLCPIETPEGKGVGVVSNISYWSRVGFLGVIETPYWNIENRSVDFVPNWLEKYTFLAYSSDSPILRLHDQNLLESGPAEYIDLHNGHIFSVSTLMVPFLEHDDGNRVLMGANMQKQAASLVSPDPVLVGTGYERSLFNYFKKGSHAQLGPYNQDHLVLDCFSNKGSVPVTMGGGRNLDEISLGKNLLIGFLSMGGDSFEDSIVANTDVAYSGLFKSFHLSNYTFREFRSAQDKLMTLRRVRDFNSKKFSKGVIKIGEVVFKGEILIHANEEIYTRSVTHRPDWLRDRGDLARRRGVSIRYTGLDSAVVCDVSVFGKEIKADGSYKSVTQTKGVSPRRADNTVDLESVRSYEKLFYEYLLQLYAILGITKVNRMFKVSKRYWWFLCFIYSPFLGSVVFYMTLMLYNWVSHRRLRDMLLFRGYKWGDWYFSYTSPLQLPKYITVTLAKKSSLVVGDKLTGRHGNKGVVSKLYPRSKMPYTDCGLVTDLSLNPIGISSRMNVGQVLETHLGMASVSLGSQLRELLRRHHWDTQLLEIRNTLKLLYKNSDTKLRFISNVGSAEFESILHLICRGAIYSKGPFDSSRVENISSLYKGANLGPNNLLSLNDGATGIPLHKQANIGYMHIIKLMHQVQEKIYARSTGPSHVITGQPLGGKSNLGGQRIGEMEVWAFESYGAAYMLHELFVGKADNKYSDLYSNLNKKSFDSQVSSGRWNFEVSHTFRLLAQKLHSVCVGLHFTLF</sequence>
<reference evidence="12" key="1">
    <citation type="journal article" date="2018" name="Sci. Rep.">
        <title>Ophirina amphinema n. gen., n. sp., a New Deeply Branching Discobid with Phylogenetic Affinity to Jakobids.</title>
        <authorList>
            <person name="Yabuki A."/>
            <person name="Gyaltshen Y."/>
            <person name="Heiss A.A."/>
            <person name="Fujikura K."/>
            <person name="Kim E."/>
        </authorList>
    </citation>
    <scope>NUCLEOTIDE SEQUENCE</scope>
    <source>
        <strain evidence="12">JB</strain>
    </source>
</reference>
<gene>
    <name evidence="12" type="primary">rpoB</name>
</gene>
<dbReference type="EC" id="2.7.7.6" evidence="7"/>
<protein>
    <recommendedName>
        <fullName evidence="7">DNA-directed RNA polymerase subunit beta</fullName>
        <ecNumber evidence="7">2.7.7.6</ecNumber>
    </recommendedName>
</protein>
<keyword evidence="8" id="KW-1133">Transmembrane helix</keyword>
<dbReference type="SUPFAM" id="SSF64484">
    <property type="entry name" value="beta and beta-prime subunits of DNA dependent RNA-polymerase"/>
    <property type="match status" value="1"/>
</dbReference>
<comment type="similarity">
    <text evidence="1 6">Belongs to the RNA polymerase beta chain family.</text>
</comment>
<evidence type="ECO:0000256" key="7">
    <source>
        <dbReference type="RuleBase" id="RU363031"/>
    </source>
</evidence>
<dbReference type="Pfam" id="PF04565">
    <property type="entry name" value="RNA_pol_Rpb2_3"/>
    <property type="match status" value="1"/>
</dbReference>
<keyword evidence="12" id="KW-0496">Mitochondrion</keyword>
<dbReference type="InterPro" id="IPR007641">
    <property type="entry name" value="RNA_pol_Rpb2_7"/>
</dbReference>
<feature type="domain" description="DNA-directed RNA polymerase subunit 2 hybrid-binding" evidence="9">
    <location>
        <begin position="619"/>
        <end position="1178"/>
    </location>
</feature>
<feature type="transmembrane region" description="Helical" evidence="8">
    <location>
        <begin position="904"/>
        <end position="931"/>
    </location>
</feature>
<feature type="domain" description="RNA polymerase Rpb2" evidence="11">
    <location>
        <begin position="481"/>
        <end position="549"/>
    </location>
</feature>
<keyword evidence="2 7" id="KW-0240">DNA-directed RNA polymerase</keyword>
<dbReference type="InterPro" id="IPR015712">
    <property type="entry name" value="DNA-dir_RNA_pol_su2"/>
</dbReference>
<dbReference type="PROSITE" id="PS01166">
    <property type="entry name" value="RNA_POL_BETA"/>
    <property type="match status" value="1"/>
</dbReference>
<keyword evidence="8" id="KW-0812">Transmembrane</keyword>
<evidence type="ECO:0000313" key="12">
    <source>
        <dbReference type="EMBL" id="BBD14118.1"/>
    </source>
</evidence>
<comment type="function">
    <text evidence="7">DNA-dependent RNA polymerase catalyzes the transcription of DNA into RNA using the four ribonucleoside triphosphates as substrates.</text>
</comment>
<dbReference type="GO" id="GO:0000428">
    <property type="term" value="C:DNA-directed RNA polymerase complex"/>
    <property type="evidence" value="ECO:0007669"/>
    <property type="project" value="UniProtKB-KW"/>
</dbReference>
<evidence type="ECO:0000256" key="6">
    <source>
        <dbReference type="RuleBase" id="RU000434"/>
    </source>
</evidence>
<accession>A0A348AYQ0</accession>
<dbReference type="GO" id="GO:0006351">
    <property type="term" value="P:DNA-templated transcription"/>
    <property type="evidence" value="ECO:0007669"/>
    <property type="project" value="InterPro"/>
</dbReference>
<keyword evidence="5 7" id="KW-0804">Transcription</keyword>
<proteinExistence type="inferred from homology"/>
<dbReference type="Gene3D" id="2.40.270.10">
    <property type="entry name" value="DNA-directed RNA polymerase, subunit 2, domain 6"/>
    <property type="match status" value="1"/>
</dbReference>
<evidence type="ECO:0000259" key="9">
    <source>
        <dbReference type="Pfam" id="PF00562"/>
    </source>
</evidence>
<dbReference type="InterPro" id="IPR007120">
    <property type="entry name" value="DNA-dir_RNAP_su2_dom"/>
</dbReference>
<dbReference type="AlphaFoldDB" id="A0A348AYQ0"/>
<evidence type="ECO:0000256" key="2">
    <source>
        <dbReference type="ARBA" id="ARBA00022478"/>
    </source>
</evidence>
<dbReference type="GO" id="GO:0003899">
    <property type="term" value="F:DNA-directed RNA polymerase activity"/>
    <property type="evidence" value="ECO:0007669"/>
    <property type="project" value="UniProtKB-EC"/>
</dbReference>
<comment type="catalytic activity">
    <reaction evidence="7">
        <text>RNA(n) + a ribonucleoside 5'-triphosphate = RNA(n+1) + diphosphate</text>
        <dbReference type="Rhea" id="RHEA:21248"/>
        <dbReference type="Rhea" id="RHEA-COMP:14527"/>
        <dbReference type="Rhea" id="RHEA-COMP:17342"/>
        <dbReference type="ChEBI" id="CHEBI:33019"/>
        <dbReference type="ChEBI" id="CHEBI:61557"/>
        <dbReference type="ChEBI" id="CHEBI:140395"/>
        <dbReference type="EC" id="2.7.7.6"/>
    </reaction>
</comment>
<dbReference type="GO" id="GO:0003677">
    <property type="term" value="F:DNA binding"/>
    <property type="evidence" value="ECO:0007669"/>
    <property type="project" value="InterPro"/>
</dbReference>
<dbReference type="Pfam" id="PF04560">
    <property type="entry name" value="RNA_pol_Rpb2_7"/>
    <property type="match status" value="1"/>
</dbReference>
<geneLocation type="mitochondrion" evidence="12"/>
<dbReference type="Gene3D" id="3.90.1800.10">
    <property type="entry name" value="RNA polymerase alpha subunit dimerisation domain"/>
    <property type="match status" value="1"/>
</dbReference>
<evidence type="ECO:0000256" key="4">
    <source>
        <dbReference type="ARBA" id="ARBA00022695"/>
    </source>
</evidence>
<dbReference type="InterPro" id="IPR007121">
    <property type="entry name" value="RNA_pol_bsu_CS"/>
</dbReference>
<dbReference type="Gene3D" id="3.90.1100.10">
    <property type="match status" value="2"/>
</dbReference>
<feature type="domain" description="RNA polymerase Rpb2" evidence="10">
    <location>
        <begin position="1181"/>
        <end position="1258"/>
    </location>
</feature>
<dbReference type="Pfam" id="PF00562">
    <property type="entry name" value="RNA_pol_Rpb2_6"/>
    <property type="match status" value="1"/>
</dbReference>
<keyword evidence="3 7" id="KW-0808">Transferase</keyword>
<keyword evidence="4 7" id="KW-0548">Nucleotidyltransferase</keyword>
<evidence type="ECO:0000256" key="3">
    <source>
        <dbReference type="ARBA" id="ARBA00022679"/>
    </source>
</evidence>
<keyword evidence="8" id="KW-0472">Membrane</keyword>
<evidence type="ECO:0000256" key="5">
    <source>
        <dbReference type="ARBA" id="ARBA00023163"/>
    </source>
</evidence>
<dbReference type="EMBL" id="LC369600">
    <property type="protein sequence ID" value="BBD14118.1"/>
    <property type="molecule type" value="Genomic_DNA"/>
</dbReference>
<name>A0A348AYQ0_9EUKA</name>
<dbReference type="GO" id="GO:0032549">
    <property type="term" value="F:ribonucleoside binding"/>
    <property type="evidence" value="ECO:0007669"/>
    <property type="project" value="InterPro"/>
</dbReference>
<evidence type="ECO:0000259" key="11">
    <source>
        <dbReference type="Pfam" id="PF04565"/>
    </source>
</evidence>
<evidence type="ECO:0000256" key="1">
    <source>
        <dbReference type="ARBA" id="ARBA00006835"/>
    </source>
</evidence>
<evidence type="ECO:0000259" key="10">
    <source>
        <dbReference type="Pfam" id="PF04560"/>
    </source>
</evidence>
<evidence type="ECO:0000256" key="8">
    <source>
        <dbReference type="SAM" id="Phobius"/>
    </source>
</evidence>
<dbReference type="PANTHER" id="PTHR20856">
    <property type="entry name" value="DNA-DIRECTED RNA POLYMERASE I SUBUNIT 2"/>
    <property type="match status" value="1"/>
</dbReference>
<dbReference type="InterPro" id="IPR037033">
    <property type="entry name" value="DNA-dir_RNAP_su2_hyb_sf"/>
</dbReference>